<evidence type="ECO:0008006" key="4">
    <source>
        <dbReference type="Google" id="ProtNLM"/>
    </source>
</evidence>
<dbReference type="RefSeq" id="WP_046844382.1">
    <property type="nucleotide sequence ID" value="NZ_CP011389.1"/>
</dbReference>
<evidence type="ECO:0000313" key="2">
    <source>
        <dbReference type="EMBL" id="AKH17815.1"/>
    </source>
</evidence>
<sequence>MLTPARAQTILSFTLTTLAVLIALMLLVFLCGAFTSGDRTQTVFSVNIPLDLTLSLPGGRYDVSTFHLPLGDLPGWVRLGWLAGFTLLMAGVIALLWRARQFTRRLLSDPFHPDNARDLTLAARLALIGQVFAAPQPLLNGWMFARIQPLEALRRQLPEDTIVRGLNTDSSLPFSLFGVNLTPLLIAAACVLFSSALTQAAHIREQERQLRAEQELTV</sequence>
<dbReference type="Proteomes" id="UP000034024">
    <property type="component" value="Chromosome"/>
</dbReference>
<keyword evidence="1" id="KW-0472">Membrane</keyword>
<accession>A0A0F7JT32</accession>
<keyword evidence="1" id="KW-0812">Transmembrane</keyword>
<protein>
    <recommendedName>
        <fullName evidence="4">DUF2975 domain-containing protein</fullName>
    </recommendedName>
</protein>
<proteinExistence type="predicted"/>
<feature type="transmembrane region" description="Helical" evidence="1">
    <location>
        <begin position="119"/>
        <end position="139"/>
    </location>
</feature>
<feature type="transmembrane region" description="Helical" evidence="1">
    <location>
        <begin position="79"/>
        <end position="98"/>
    </location>
</feature>
<organism evidence="2 3">
    <name type="scientific">Deinococcus soli</name>
    <name type="common">ex Cha et al. 2016</name>
    <dbReference type="NCBI Taxonomy" id="1309411"/>
    <lineage>
        <taxon>Bacteria</taxon>
        <taxon>Thermotogati</taxon>
        <taxon>Deinococcota</taxon>
        <taxon>Deinococci</taxon>
        <taxon>Deinococcales</taxon>
        <taxon>Deinococcaceae</taxon>
        <taxon>Deinococcus</taxon>
    </lineage>
</organism>
<gene>
    <name evidence="2" type="ORF">SY84_13140</name>
</gene>
<dbReference type="KEGG" id="dch:SY84_13140"/>
<reference evidence="2 3" key="1">
    <citation type="submission" date="2015-01" db="EMBL/GenBank/DDBJ databases">
        <title>Deinococcus soli/N5/whole genome sequencing.</title>
        <authorList>
            <person name="Kim M.K."/>
            <person name="Srinivasan S."/>
            <person name="Lee J.-J."/>
        </authorList>
    </citation>
    <scope>NUCLEOTIDE SEQUENCE [LARGE SCALE GENOMIC DNA]</scope>
    <source>
        <strain evidence="2 3">N5</strain>
    </source>
</reference>
<evidence type="ECO:0000256" key="1">
    <source>
        <dbReference type="SAM" id="Phobius"/>
    </source>
</evidence>
<feature type="transmembrane region" description="Helical" evidence="1">
    <location>
        <begin position="174"/>
        <end position="198"/>
    </location>
</feature>
<keyword evidence="1" id="KW-1133">Transmembrane helix</keyword>
<dbReference type="PATRIC" id="fig|1309411.5.peg.2668"/>
<feature type="transmembrane region" description="Helical" evidence="1">
    <location>
        <begin position="12"/>
        <end position="35"/>
    </location>
</feature>
<dbReference type="OrthoDB" id="68748at2"/>
<evidence type="ECO:0000313" key="3">
    <source>
        <dbReference type="Proteomes" id="UP000034024"/>
    </source>
</evidence>
<name>A0A0F7JT32_9DEIO</name>
<dbReference type="EMBL" id="CP011389">
    <property type="protein sequence ID" value="AKH17815.1"/>
    <property type="molecule type" value="Genomic_DNA"/>
</dbReference>
<keyword evidence="3" id="KW-1185">Reference proteome</keyword>
<dbReference type="AlphaFoldDB" id="A0A0F7JT32"/>